<feature type="active site" description="Proton acceptor" evidence="12">
    <location>
        <position position="8"/>
    </location>
</feature>
<dbReference type="KEGG" id="bths:CNY62_00090"/>
<feature type="active site" description="Proton donor" evidence="12">
    <location>
        <position position="130"/>
    </location>
</feature>
<evidence type="ECO:0000256" key="14">
    <source>
        <dbReference type="RuleBase" id="RU003658"/>
    </source>
</evidence>
<dbReference type="InterPro" id="IPR044524">
    <property type="entry name" value="Isoase_HisA-like"/>
</dbReference>
<accession>A0A1D2LYG2</accession>
<dbReference type="GO" id="GO:0000162">
    <property type="term" value="P:L-tryptophan biosynthetic process"/>
    <property type="evidence" value="ECO:0007669"/>
    <property type="project" value="TreeGrafter"/>
</dbReference>
<dbReference type="SUPFAM" id="SSF51366">
    <property type="entry name" value="Ribulose-phoshate binding barrel"/>
    <property type="match status" value="1"/>
</dbReference>
<protein>
    <recommendedName>
        <fullName evidence="6 12">1-(5-phosphoribosyl)-5-[(5-phosphoribosylamino)methylideneamino] imidazole-4-carboxamide isomerase</fullName>
        <ecNumber evidence="5 12">5.3.1.16</ecNumber>
    </recommendedName>
    <alternativeName>
        <fullName evidence="11 12">Phosphoribosylformimino-5-aminoimidazole carboxamide ribotide isomerase</fullName>
    </alternativeName>
</protein>
<dbReference type="FunFam" id="3.20.20.70:FF:000009">
    <property type="entry name" value="1-(5-phosphoribosyl)-5-[(5-phosphoribosylamino)methylideneamino] imidazole-4-carboxamide isomerase"/>
    <property type="match status" value="1"/>
</dbReference>
<dbReference type="CDD" id="cd04732">
    <property type="entry name" value="HisA"/>
    <property type="match status" value="1"/>
</dbReference>
<dbReference type="NCBIfam" id="TIGR00007">
    <property type="entry name" value="1-(5-phosphoribosyl)-5-[(5-phosphoribosylamino)methylideneamino]imidazole-4-carboxamide isomerase"/>
    <property type="match status" value="1"/>
</dbReference>
<dbReference type="Gene3D" id="3.20.20.70">
    <property type="entry name" value="Aldolase class I"/>
    <property type="match status" value="1"/>
</dbReference>
<evidence type="ECO:0000256" key="13">
    <source>
        <dbReference type="RuleBase" id="RU003657"/>
    </source>
</evidence>
<dbReference type="PANTHER" id="PTHR43090:SF2">
    <property type="entry name" value="1-(5-PHOSPHORIBOSYL)-5-[(5-PHOSPHORIBOSYLAMINO)METHYLIDENEAMINO] IMIDAZOLE-4-CARBOXAMIDE ISOMERASE"/>
    <property type="match status" value="1"/>
</dbReference>
<dbReference type="OrthoDB" id="9807749at2"/>
<keyword evidence="8 12" id="KW-0028">Amino-acid biosynthesis</keyword>
<evidence type="ECO:0000256" key="3">
    <source>
        <dbReference type="ARBA" id="ARBA00005133"/>
    </source>
</evidence>
<dbReference type="HAMAP" id="MF_01014">
    <property type="entry name" value="HisA"/>
    <property type="match status" value="1"/>
</dbReference>
<evidence type="ECO:0000256" key="6">
    <source>
        <dbReference type="ARBA" id="ARBA00018464"/>
    </source>
</evidence>
<dbReference type="GO" id="GO:0005737">
    <property type="term" value="C:cytoplasm"/>
    <property type="evidence" value="ECO:0007669"/>
    <property type="project" value="UniProtKB-SubCell"/>
</dbReference>
<comment type="similarity">
    <text evidence="4 12 13">Belongs to the HisA/HisF family.</text>
</comment>
<organism evidence="15 16">
    <name type="scientific">Brochothrix thermosphacta</name>
    <name type="common">Microbacterium thermosphactum</name>
    <dbReference type="NCBI Taxonomy" id="2756"/>
    <lineage>
        <taxon>Bacteria</taxon>
        <taxon>Bacillati</taxon>
        <taxon>Bacillota</taxon>
        <taxon>Bacilli</taxon>
        <taxon>Bacillales</taxon>
        <taxon>Listeriaceae</taxon>
        <taxon>Brochothrix</taxon>
    </lineage>
</organism>
<keyword evidence="16" id="KW-1185">Reference proteome</keyword>
<proteinExistence type="inferred from homology"/>
<comment type="subcellular location">
    <subcellularLocation>
        <location evidence="2 12 14">Cytoplasm</location>
    </subcellularLocation>
</comment>
<dbReference type="PANTHER" id="PTHR43090">
    <property type="entry name" value="1-(5-PHOSPHORIBOSYL)-5-[(5-PHOSPHORIBOSYLAMINO)METHYLIDENEAMINO] IMIDAZOLE-4-CARBOXAMIDE ISOMERASE"/>
    <property type="match status" value="1"/>
</dbReference>
<comment type="pathway">
    <text evidence="3 12 14">Amino-acid biosynthesis; L-histidine biosynthesis; L-histidine from 5-phospho-alpha-D-ribose 1-diphosphate: step 4/9.</text>
</comment>
<dbReference type="Proteomes" id="UP000243591">
    <property type="component" value="Chromosome"/>
</dbReference>
<gene>
    <name evidence="12 15" type="primary">hisA</name>
    <name evidence="15" type="ORF">CNY62_00090</name>
</gene>
<evidence type="ECO:0000256" key="5">
    <source>
        <dbReference type="ARBA" id="ARBA00012550"/>
    </source>
</evidence>
<keyword evidence="7 12" id="KW-0963">Cytoplasm</keyword>
<evidence type="ECO:0000313" key="16">
    <source>
        <dbReference type="Proteomes" id="UP000243591"/>
    </source>
</evidence>
<dbReference type="InterPro" id="IPR013785">
    <property type="entry name" value="Aldolase_TIM"/>
</dbReference>
<evidence type="ECO:0000256" key="11">
    <source>
        <dbReference type="ARBA" id="ARBA00030547"/>
    </source>
</evidence>
<dbReference type="UniPathway" id="UPA00031">
    <property type="reaction ID" value="UER00009"/>
</dbReference>
<dbReference type="InterPro" id="IPR006062">
    <property type="entry name" value="His_biosynth"/>
</dbReference>
<evidence type="ECO:0000313" key="15">
    <source>
        <dbReference type="EMBL" id="ATF24897.1"/>
    </source>
</evidence>
<keyword evidence="9 12" id="KW-0368">Histidine biosynthesis</keyword>
<dbReference type="EMBL" id="CP023483">
    <property type="protein sequence ID" value="ATF24897.1"/>
    <property type="molecule type" value="Genomic_DNA"/>
</dbReference>
<evidence type="ECO:0000256" key="10">
    <source>
        <dbReference type="ARBA" id="ARBA00023235"/>
    </source>
</evidence>
<dbReference type="EC" id="5.3.1.16" evidence="5 12"/>
<keyword evidence="10 12" id="KW-0413">Isomerase</keyword>
<evidence type="ECO:0000256" key="9">
    <source>
        <dbReference type="ARBA" id="ARBA00023102"/>
    </source>
</evidence>
<name>A0A1D2LYG2_BROTH</name>
<dbReference type="GO" id="GO:0000105">
    <property type="term" value="P:L-histidine biosynthetic process"/>
    <property type="evidence" value="ECO:0007669"/>
    <property type="project" value="UniProtKB-UniRule"/>
</dbReference>
<evidence type="ECO:0000256" key="2">
    <source>
        <dbReference type="ARBA" id="ARBA00004496"/>
    </source>
</evidence>
<dbReference type="InterPro" id="IPR023016">
    <property type="entry name" value="HisA/PriA"/>
</dbReference>
<evidence type="ECO:0000256" key="1">
    <source>
        <dbReference type="ARBA" id="ARBA00000901"/>
    </source>
</evidence>
<dbReference type="AlphaFoldDB" id="A0A1D2LYG2"/>
<comment type="catalytic activity">
    <reaction evidence="1 12 14">
        <text>1-(5-phospho-beta-D-ribosyl)-5-[(5-phospho-beta-D-ribosylamino)methylideneamino]imidazole-4-carboxamide = 5-[(5-phospho-1-deoxy-D-ribulos-1-ylimino)methylamino]-1-(5-phospho-beta-D-ribosyl)imidazole-4-carboxamide</text>
        <dbReference type="Rhea" id="RHEA:15469"/>
        <dbReference type="ChEBI" id="CHEBI:58435"/>
        <dbReference type="ChEBI" id="CHEBI:58525"/>
        <dbReference type="EC" id="5.3.1.16"/>
    </reaction>
</comment>
<evidence type="ECO:0000256" key="8">
    <source>
        <dbReference type="ARBA" id="ARBA00022605"/>
    </source>
</evidence>
<dbReference type="Pfam" id="PF00977">
    <property type="entry name" value="His_biosynth"/>
    <property type="match status" value="1"/>
</dbReference>
<dbReference type="RefSeq" id="WP_069125435.1">
    <property type="nucleotide sequence ID" value="NZ_CP023483.1"/>
</dbReference>
<evidence type="ECO:0000256" key="12">
    <source>
        <dbReference type="HAMAP-Rule" id="MF_01014"/>
    </source>
</evidence>
<sequence length="241" mass="25569">MFIFPAIDLKDGLSVRLYQGDFNKKTIVNPDPVAQARTFENAGARYLHIVDLDGAVQGASANLDVVANIVEAVNIPVQLGGGIRTIEQIQALLKLGVSRVILGSIALQAPELVEEAITRFGTEKIVVGIDARAGKVATEGWLETSTVSYLDLAQEMVRRGVTRIVYTDIGRDGTMSGPNLMELTEINAVPGLDVIASGGISSKADLLACSQLGLYGVISGKALYEGKLTMAEVVEVENNAN</sequence>
<dbReference type="GO" id="GO:0003949">
    <property type="term" value="F:1-(5-phosphoribosyl)-5-[(5-phosphoribosylamino)methylideneamino]imidazole-4-carboxamide isomerase activity"/>
    <property type="evidence" value="ECO:0007669"/>
    <property type="project" value="UniProtKB-UniRule"/>
</dbReference>
<reference evidence="15 16" key="1">
    <citation type="submission" date="2017-09" db="EMBL/GenBank/DDBJ databases">
        <title>Complete Genome Sequences of Two Strains of the Meat Spoilage Bacterium Brochothrix thermosphacta Isolated from Ground Chicken.</title>
        <authorList>
            <person name="Paoli G.C."/>
            <person name="Wijey C."/>
            <person name="Chen C.-Y."/>
            <person name="Nguyen L."/>
            <person name="Yan X."/>
            <person name="Irwin P.L."/>
        </authorList>
    </citation>
    <scope>NUCLEOTIDE SEQUENCE [LARGE SCALE GENOMIC DNA]</scope>
    <source>
        <strain evidence="15 16">BI</strain>
    </source>
</reference>
<dbReference type="InterPro" id="IPR006063">
    <property type="entry name" value="HisA_bact_arch"/>
</dbReference>
<evidence type="ECO:0000256" key="4">
    <source>
        <dbReference type="ARBA" id="ARBA00009667"/>
    </source>
</evidence>
<dbReference type="InterPro" id="IPR011060">
    <property type="entry name" value="RibuloseP-bd_barrel"/>
</dbReference>
<evidence type="ECO:0000256" key="7">
    <source>
        <dbReference type="ARBA" id="ARBA00022490"/>
    </source>
</evidence>
<dbReference type="STRING" id="2756.BFR44_03250"/>